<dbReference type="InterPro" id="IPR051546">
    <property type="entry name" value="Aspartate_Ammonia-Lyase"/>
</dbReference>
<dbReference type="GO" id="GO:0005829">
    <property type="term" value="C:cytosol"/>
    <property type="evidence" value="ECO:0007669"/>
    <property type="project" value="TreeGrafter"/>
</dbReference>
<sequence>MQTSNPSEKDNMTNNSAFFTSTDLKYQVSSFPGDKLRDYPEYLRALLQVCLASAKANGALGYLTPEKASKIEQGCQILLADPNALTALDQTMIRFVGKPAQRAVDSVIRELTGGAVSGKEIALNQFTADVTTTAEGIAVRKVLLKLSDHVRDLSEAIGQKAKEFAGIVKCGRLGLKDSLPMRLEDEFAAYQSLLQHSADELAEEAKGWNVCLLGSGDVGNGLGVLPGFAARAKADLEEQVGYPLASVEPLTSLLNNKYRFIVAHAKVQAAADIIWKIARDLTILSSGPRAGIREMILPAVAPGSSIMPGKINPTVAELIMHLCDKVFSNAAGLNIGVHSGWLGSDSHSSLPLKCMLDSCTLLSDGCEVFKRKVISGLTANKERSAEHARMSLALQMPLAQIVGEDKAREVARYAYDNDLTLEDAYTKLAGNPAPDSLEAMLFNVEVISGKEGASEFMKRLSRKPAV</sequence>
<gene>
    <name evidence="2" type="ORF">GMD42_02285</name>
</gene>
<dbReference type="Pfam" id="PF00206">
    <property type="entry name" value="Lyase_1"/>
    <property type="match status" value="1"/>
</dbReference>
<dbReference type="InterPro" id="IPR020557">
    <property type="entry name" value="Fumarate_lyase_CS"/>
</dbReference>
<dbReference type="RefSeq" id="WP_008863785.1">
    <property type="nucleotide sequence ID" value="NZ_CAKVUT010000018.1"/>
</dbReference>
<feature type="domain" description="Fumarate lyase N-terminal" evidence="1">
    <location>
        <begin position="48"/>
        <end position="327"/>
    </location>
</feature>
<evidence type="ECO:0000259" key="1">
    <source>
        <dbReference type="Pfam" id="PF00206"/>
    </source>
</evidence>
<comment type="caution">
    <text evidence="2">The sequence shown here is derived from an EMBL/GenBank/DDBJ whole genome shotgun (WGS) entry which is preliminary data.</text>
</comment>
<dbReference type="PROSITE" id="PS00163">
    <property type="entry name" value="FUMARATE_LYASES"/>
    <property type="match status" value="1"/>
</dbReference>
<name>A0A6L6N4E5_9BURK</name>
<dbReference type="PANTHER" id="PTHR42696:SF2">
    <property type="entry name" value="ASPARTATE AMMONIA-LYASE"/>
    <property type="match status" value="1"/>
</dbReference>
<organism evidence="2 3">
    <name type="scientific">Parasutterella excrementihominis</name>
    <dbReference type="NCBI Taxonomy" id="487175"/>
    <lineage>
        <taxon>Bacteria</taxon>
        <taxon>Pseudomonadati</taxon>
        <taxon>Pseudomonadota</taxon>
        <taxon>Betaproteobacteria</taxon>
        <taxon>Burkholderiales</taxon>
        <taxon>Sutterellaceae</taxon>
        <taxon>Parasutterella</taxon>
    </lineage>
</organism>
<dbReference type="AlphaFoldDB" id="A0A6L6N4E5"/>
<dbReference type="InterPro" id="IPR008948">
    <property type="entry name" value="L-Aspartase-like"/>
</dbReference>
<dbReference type="PRINTS" id="PR00149">
    <property type="entry name" value="FUMRATELYASE"/>
</dbReference>
<protein>
    <recommendedName>
        <fullName evidence="1">Fumarate lyase N-terminal domain-containing protein</fullName>
    </recommendedName>
</protein>
<dbReference type="InterPro" id="IPR022761">
    <property type="entry name" value="Fumarate_lyase_N"/>
</dbReference>
<dbReference type="GO" id="GO:0008797">
    <property type="term" value="F:aspartate ammonia-lyase activity"/>
    <property type="evidence" value="ECO:0007669"/>
    <property type="project" value="TreeGrafter"/>
</dbReference>
<dbReference type="GO" id="GO:0006531">
    <property type="term" value="P:aspartate metabolic process"/>
    <property type="evidence" value="ECO:0007669"/>
    <property type="project" value="TreeGrafter"/>
</dbReference>
<evidence type="ECO:0000313" key="2">
    <source>
        <dbReference type="EMBL" id="MTU42466.1"/>
    </source>
</evidence>
<evidence type="ECO:0000313" key="3">
    <source>
        <dbReference type="Proteomes" id="UP000462362"/>
    </source>
</evidence>
<dbReference type="Proteomes" id="UP000462362">
    <property type="component" value="Unassembled WGS sequence"/>
</dbReference>
<dbReference type="EMBL" id="WNCL01000004">
    <property type="protein sequence ID" value="MTU42466.1"/>
    <property type="molecule type" value="Genomic_DNA"/>
</dbReference>
<accession>A0A6L6N4E5</accession>
<dbReference type="GeneID" id="43348326"/>
<reference evidence="2 3" key="1">
    <citation type="journal article" date="2019" name="Nat. Med.">
        <title>A library of human gut bacterial isolates paired with longitudinal multiomics data enables mechanistic microbiome research.</title>
        <authorList>
            <person name="Poyet M."/>
            <person name="Groussin M."/>
            <person name="Gibbons S.M."/>
            <person name="Avila-Pacheco J."/>
            <person name="Jiang X."/>
            <person name="Kearney S.M."/>
            <person name="Perrotta A.R."/>
            <person name="Berdy B."/>
            <person name="Zhao S."/>
            <person name="Lieberman T.D."/>
            <person name="Swanson P.K."/>
            <person name="Smith M."/>
            <person name="Roesemann S."/>
            <person name="Alexander J.E."/>
            <person name="Rich S.A."/>
            <person name="Livny J."/>
            <person name="Vlamakis H."/>
            <person name="Clish C."/>
            <person name="Bullock K."/>
            <person name="Deik A."/>
            <person name="Scott J."/>
            <person name="Pierce K.A."/>
            <person name="Xavier R.J."/>
            <person name="Alm E.J."/>
        </authorList>
    </citation>
    <scope>NUCLEOTIDE SEQUENCE [LARGE SCALE GENOMIC DNA]</scope>
    <source>
        <strain evidence="2 3">BIOML-A2</strain>
    </source>
</reference>
<proteinExistence type="predicted"/>
<dbReference type="Gene3D" id="1.20.200.10">
    <property type="entry name" value="Fumarase/aspartase (Central domain)"/>
    <property type="match status" value="1"/>
</dbReference>
<dbReference type="PANTHER" id="PTHR42696">
    <property type="entry name" value="ASPARTATE AMMONIA-LYASE"/>
    <property type="match status" value="1"/>
</dbReference>
<dbReference type="SUPFAM" id="SSF48557">
    <property type="entry name" value="L-aspartase-like"/>
    <property type="match status" value="1"/>
</dbReference>
<dbReference type="InterPro" id="IPR000362">
    <property type="entry name" value="Fumarate_lyase_fam"/>
</dbReference>